<proteinExistence type="predicted"/>
<dbReference type="PANTHER" id="PTHR15045">
    <property type="entry name" value="FUCOSE-1-PHOSPHATE GUANYLYLTRANSFERASE"/>
    <property type="match status" value="1"/>
</dbReference>
<gene>
    <name evidence="4" type="ORF">RirG_050780</name>
</gene>
<accession>A0A015K4D6</accession>
<reference evidence="4 5" key="1">
    <citation type="submission" date="2014-02" db="EMBL/GenBank/DDBJ databases">
        <title>Single nucleus genome sequencing reveals high similarity among nuclei of an endomycorrhizal fungus.</title>
        <authorList>
            <person name="Lin K."/>
            <person name="Geurts R."/>
            <person name="Zhang Z."/>
            <person name="Limpens E."/>
            <person name="Saunders D.G."/>
            <person name="Mu D."/>
            <person name="Pang E."/>
            <person name="Cao H."/>
            <person name="Cha H."/>
            <person name="Lin T."/>
            <person name="Zhou Q."/>
            <person name="Shang Y."/>
            <person name="Li Y."/>
            <person name="Ivanov S."/>
            <person name="Sharma T."/>
            <person name="Velzen R.V."/>
            <person name="Ruijter N.D."/>
            <person name="Aanen D.K."/>
            <person name="Win J."/>
            <person name="Kamoun S."/>
            <person name="Bisseling T."/>
            <person name="Huang S."/>
        </authorList>
    </citation>
    <scope>NUCLEOTIDE SEQUENCE [LARGE SCALE GENOMIC DNA]</scope>
    <source>
        <strain evidence="5">DAOM197198w</strain>
    </source>
</reference>
<dbReference type="Proteomes" id="UP000022910">
    <property type="component" value="Unassembled WGS sequence"/>
</dbReference>
<name>A0A015K4D6_RHIIW</name>
<keyword evidence="5" id="KW-1185">Reference proteome</keyword>
<dbReference type="AlphaFoldDB" id="A0A015K4D6"/>
<dbReference type="PANTHER" id="PTHR15045:SF1">
    <property type="entry name" value="FUCOSE-1-PHOSPHATE GUANYLYLTRANSFERASE"/>
    <property type="match status" value="1"/>
</dbReference>
<organism evidence="4 5">
    <name type="scientific">Rhizophagus irregularis (strain DAOM 197198w)</name>
    <name type="common">Glomus intraradices</name>
    <dbReference type="NCBI Taxonomy" id="1432141"/>
    <lineage>
        <taxon>Eukaryota</taxon>
        <taxon>Fungi</taxon>
        <taxon>Fungi incertae sedis</taxon>
        <taxon>Mucoromycota</taxon>
        <taxon>Glomeromycotina</taxon>
        <taxon>Glomeromycetes</taxon>
        <taxon>Glomerales</taxon>
        <taxon>Glomeraceae</taxon>
        <taxon>Rhizophagus</taxon>
    </lineage>
</organism>
<dbReference type="STRING" id="1432141.A0A015K4D6"/>
<dbReference type="HOGENOM" id="CLU_508637_0_0_1"/>
<evidence type="ECO:0000313" key="5">
    <source>
        <dbReference type="Proteomes" id="UP000022910"/>
    </source>
</evidence>
<dbReference type="GO" id="GO:0042350">
    <property type="term" value="P:GDP-L-fucose biosynthetic process"/>
    <property type="evidence" value="ECO:0007669"/>
    <property type="project" value="UniProtKB-ARBA"/>
</dbReference>
<keyword evidence="1" id="KW-0808">Transferase</keyword>
<evidence type="ECO:0000313" key="4">
    <source>
        <dbReference type="EMBL" id="EXX74470.1"/>
    </source>
</evidence>
<protein>
    <recommendedName>
        <fullName evidence="3">GDP-fucose pyrophosphorylase domain-containing protein</fullName>
    </recommendedName>
</protein>
<feature type="domain" description="GDP-fucose pyrophosphorylase" evidence="3">
    <location>
        <begin position="102"/>
        <end position="545"/>
    </location>
</feature>
<dbReference type="OrthoDB" id="10062280at2759"/>
<dbReference type="InterPro" id="IPR012887">
    <property type="entry name" value="GDP_fucose_pyrophosphorylase"/>
</dbReference>
<comment type="caution">
    <text evidence="4">The sequence shown here is derived from an EMBL/GenBank/DDBJ whole genome shotgun (WGS) entry which is preliminary data.</text>
</comment>
<evidence type="ECO:0000259" key="3">
    <source>
        <dbReference type="Pfam" id="PF07959"/>
    </source>
</evidence>
<dbReference type="GO" id="GO:0000166">
    <property type="term" value="F:nucleotide binding"/>
    <property type="evidence" value="ECO:0007669"/>
    <property type="project" value="UniProtKB-KW"/>
</dbReference>
<sequence length="600" mass="69433">MANEYNNTLYESFNRNLKYYDNLLSQKSINNQEFWDIIVLTSGNLHQKSLYERQIKRKLENNEIPNLENLEYHVIADPPGRQIGSGGSTLLAIKFLYNKYGSNLERKKVLLIHAGGYSTRLPHVSILGKLFMKVPISSDSTRERDWVELFDLKLIIYIELIKHLKKGTVFLTSSDTIELMSINVKETSLQNTSLVALAHPSTLHIGSTHGVYKIQDDFNQCQNDIKKQPKDRECLIKLCKEYLHKPSIEIMRFHKEIIHLDNNGNEFVYTDSTYFFDYNTIKIFLEILDEIQPLTYELEAWSDFLKTKFEAHSIPQEMTPLEEAQLTIIKKLYSSDNRELNVLILNNSKFYHLGTMLEYINVNVDPQFKDELGIVSFTQGQLLNKRNSIKGNICMMNSQINENIVSFEESVPIILDNVKIHSTTSNEENKKIIIGGWSILSNIDLIISKEIRVPNYTCMFTSFLRKITSSEISSTSSFSEKEEGYVTFIFGTNDDMKASYSFNSLVIYKNILVHKIVLSQCIKSIQQKGEHKYALWNVPIFPMTKTKEQSVRLALLMLNKIENEGNTTKKEEVYDNIEENHEIIMFVSLKMCVEMMEVSI</sequence>
<evidence type="ECO:0000256" key="2">
    <source>
        <dbReference type="ARBA" id="ARBA00022741"/>
    </source>
</evidence>
<dbReference type="Pfam" id="PF07959">
    <property type="entry name" value="Fucose_pyrophosphorylase"/>
    <property type="match status" value="1"/>
</dbReference>
<evidence type="ECO:0000256" key="1">
    <source>
        <dbReference type="ARBA" id="ARBA00022679"/>
    </source>
</evidence>
<keyword evidence="2" id="KW-0547">Nucleotide-binding</keyword>
<dbReference type="EMBL" id="JEMT01012874">
    <property type="protein sequence ID" value="EXX74470.1"/>
    <property type="molecule type" value="Genomic_DNA"/>
</dbReference>
<dbReference type="GO" id="GO:0016772">
    <property type="term" value="F:transferase activity, transferring phosphorus-containing groups"/>
    <property type="evidence" value="ECO:0007669"/>
    <property type="project" value="InterPro"/>
</dbReference>